<dbReference type="Proteomes" id="UP001560685">
    <property type="component" value="Unassembled WGS sequence"/>
</dbReference>
<organism evidence="1 2">
    <name type="scientific">Hyphococcus lacteus</name>
    <dbReference type="NCBI Taxonomy" id="3143536"/>
    <lineage>
        <taxon>Bacteria</taxon>
        <taxon>Pseudomonadati</taxon>
        <taxon>Pseudomonadota</taxon>
        <taxon>Alphaproteobacteria</taxon>
        <taxon>Parvularculales</taxon>
        <taxon>Parvularculaceae</taxon>
        <taxon>Hyphococcus</taxon>
    </lineage>
</organism>
<keyword evidence="2" id="KW-1185">Reference proteome</keyword>
<dbReference type="InterPro" id="IPR019660">
    <property type="entry name" value="Put_sensory_transdc_reg_YbjN"/>
</dbReference>
<comment type="caution">
    <text evidence="1">The sequence shown here is derived from an EMBL/GenBank/DDBJ whole genome shotgun (WGS) entry which is preliminary data.</text>
</comment>
<name>A0ABV3ZB81_9PROT</name>
<dbReference type="RefSeq" id="WP_369314681.1">
    <property type="nucleotide sequence ID" value="NZ_JBEHZE010000002.1"/>
</dbReference>
<dbReference type="EMBL" id="JBEHZE010000002">
    <property type="protein sequence ID" value="MEX6634636.1"/>
    <property type="molecule type" value="Genomic_DNA"/>
</dbReference>
<evidence type="ECO:0000313" key="1">
    <source>
        <dbReference type="EMBL" id="MEX6634636.1"/>
    </source>
</evidence>
<dbReference type="CDD" id="cd17033">
    <property type="entry name" value="DR1245-like"/>
    <property type="match status" value="1"/>
</dbReference>
<gene>
    <name evidence="1" type="ORF">ABFZ84_13870</name>
</gene>
<proteinExistence type="predicted"/>
<protein>
    <submittedName>
        <fullName evidence="1">YbjN domain-containing protein</fullName>
    </submittedName>
</protein>
<accession>A0ABV3ZB81</accession>
<dbReference type="Pfam" id="PF10722">
    <property type="entry name" value="YbjN"/>
    <property type="match status" value="1"/>
</dbReference>
<reference evidence="1 2" key="1">
    <citation type="submission" date="2024-05" db="EMBL/GenBank/DDBJ databases">
        <title>Three bacterial strains, DH-69, EH-24, and ECK-19 isolated from coastal sediments.</title>
        <authorList>
            <person name="Ye Y.-Q."/>
            <person name="Du Z.-J."/>
        </authorList>
    </citation>
    <scope>NUCLEOTIDE SEQUENCE [LARGE SCALE GENOMIC DNA]</scope>
    <source>
        <strain evidence="1 2">ECK-19</strain>
    </source>
</reference>
<evidence type="ECO:0000313" key="2">
    <source>
        <dbReference type="Proteomes" id="UP001560685"/>
    </source>
</evidence>
<sequence length="167" mass="18590">MSIELIRKPKQSVDPLKVLETAASGLEFEIERAGTHELHVLMPGVWRDIGLWFTWRPELATLQMGAPLELKAPVGRVDEAARLVTMVNERLWLGHFDLWADDKSIVYRNSALLTPEGNLDSMQGEALIKGASEAVDRFYPAFNFLIWGGKNPDDALQASLFETAGNA</sequence>